<dbReference type="InterPro" id="IPR036706">
    <property type="entry name" value="VOMI_sf"/>
</dbReference>
<gene>
    <name evidence="1" type="ORF">PECUL_23A001837</name>
</gene>
<dbReference type="GO" id="GO:0005615">
    <property type="term" value="C:extracellular space"/>
    <property type="evidence" value="ECO:0007669"/>
    <property type="project" value="TreeGrafter"/>
</dbReference>
<dbReference type="InterPro" id="IPR005515">
    <property type="entry name" value="VOMI"/>
</dbReference>
<dbReference type="EMBL" id="OW240914">
    <property type="protein sequence ID" value="CAH2272686.1"/>
    <property type="molecule type" value="Genomic_DNA"/>
</dbReference>
<dbReference type="AlphaFoldDB" id="A0AAD1VXM4"/>
<dbReference type="Proteomes" id="UP001295444">
    <property type="component" value="Chromosome 03"/>
</dbReference>
<dbReference type="Gene3D" id="2.100.10.20">
    <property type="entry name" value="Vitelline membrane outer layer protein I (VOMI)"/>
    <property type="match status" value="1"/>
</dbReference>
<name>A0AAD1VXM4_PELCU</name>
<protein>
    <recommendedName>
        <fullName evidence="3">Vitelline membrane outer layer 1-like protein</fullName>
    </recommendedName>
</protein>
<reference evidence="1" key="1">
    <citation type="submission" date="2022-03" db="EMBL/GenBank/DDBJ databases">
        <authorList>
            <person name="Alioto T."/>
            <person name="Alioto T."/>
            <person name="Gomez Garrido J."/>
        </authorList>
    </citation>
    <scope>NUCLEOTIDE SEQUENCE</scope>
</reference>
<dbReference type="PANTHER" id="PTHR18841">
    <property type="entry name" value="VITELLINE MEMBRANE OUTER LAYER PROTEIN I-RELATED"/>
    <property type="match status" value="1"/>
</dbReference>
<keyword evidence="2" id="KW-1185">Reference proteome</keyword>
<evidence type="ECO:0008006" key="3">
    <source>
        <dbReference type="Google" id="ProtNLM"/>
    </source>
</evidence>
<evidence type="ECO:0000313" key="1">
    <source>
        <dbReference type="EMBL" id="CAH2272686.1"/>
    </source>
</evidence>
<sequence>MNSRPAARNPEVEKYQYIGDDTALNGIRIYCERKDGTSDSTFEEGIGLDATSRTRDGRISPKNSRWNFSPNHSFLSWGEWESIHWCLRGFIVAFTLRIEEYKTVGDNTAANNINVMCSEGEYLEGEGMIWGSYGAWSNRCHNGICGIQTRVQENQGLLADDTALNDVRFLCC</sequence>
<accession>A0AAD1VXM4</accession>
<dbReference type="SUPFAM" id="SSF51092">
    <property type="entry name" value="Vitelline membrane outer protein-I (VMO-I)"/>
    <property type="match status" value="1"/>
</dbReference>
<organism evidence="1 2">
    <name type="scientific">Pelobates cultripes</name>
    <name type="common">Western spadefoot toad</name>
    <dbReference type="NCBI Taxonomy" id="61616"/>
    <lineage>
        <taxon>Eukaryota</taxon>
        <taxon>Metazoa</taxon>
        <taxon>Chordata</taxon>
        <taxon>Craniata</taxon>
        <taxon>Vertebrata</taxon>
        <taxon>Euteleostomi</taxon>
        <taxon>Amphibia</taxon>
        <taxon>Batrachia</taxon>
        <taxon>Anura</taxon>
        <taxon>Pelobatoidea</taxon>
        <taxon>Pelobatidae</taxon>
        <taxon>Pelobates</taxon>
    </lineage>
</organism>
<dbReference type="PANTHER" id="PTHR18841:SF2">
    <property type="entry name" value="VITELLINE MEMBRANE OUTER LAYER PROTEIN 1 HOMOLOG"/>
    <property type="match status" value="1"/>
</dbReference>
<dbReference type="Pfam" id="PF03762">
    <property type="entry name" value="VOMI"/>
    <property type="match status" value="1"/>
</dbReference>
<evidence type="ECO:0000313" key="2">
    <source>
        <dbReference type="Proteomes" id="UP001295444"/>
    </source>
</evidence>
<proteinExistence type="predicted"/>